<evidence type="ECO:0000313" key="1">
    <source>
        <dbReference type="EMBL" id="EFA28562.1"/>
    </source>
</evidence>
<accession>A0A7G2JYQ7</accession>
<name>A0A7G2JYQ7_HAEIF</name>
<comment type="caution">
    <text evidence="1">The sequence shown here is derived from an EMBL/GenBank/DDBJ whole genome shotgun (WGS) entry which is preliminary data.</text>
</comment>
<sequence length="103" mass="12095">MIKQDVDFIVRETFESAITLSRATLMKLGIDKIEAEEIIKEVRTLDQERLNEEVLHGFSNEIVKKYWIPRPFIKPHLDTKALNKETEEILSEKIEEEISNDHS</sequence>
<dbReference type="AlphaFoldDB" id="A0A7G2JYQ7"/>
<reference evidence="1" key="1">
    <citation type="journal article" date="2010" name="Genomics">
        <title>Tracing phylogenomic events leading to diversity of Haemophilus influenzae and the emergence of Brazilian Purpuric Fever (BPF)-associated clones.</title>
        <authorList>
            <person name="Papazisi L."/>
            <person name="Ratnayake S."/>
            <person name="Remortel B.G."/>
            <person name="Bock G.R."/>
            <person name="Liang W."/>
            <person name="Saeed A.I."/>
            <person name="Liu J."/>
            <person name="Fleischmann R.D."/>
            <person name="Kilian M."/>
            <person name="Peterson S.N."/>
        </authorList>
    </citation>
    <scope>NUCLEOTIDE SEQUENCE [LARGE SCALE GENOMIC DNA]</scope>
    <source>
        <strain evidence="1">HK1212</strain>
    </source>
</reference>
<proteinExistence type="predicted"/>
<organism evidence="1">
    <name type="scientific">Haemophilus influenzae HK1212</name>
    <dbReference type="NCBI Taxonomy" id="456482"/>
    <lineage>
        <taxon>Bacteria</taxon>
        <taxon>Pseudomonadati</taxon>
        <taxon>Pseudomonadota</taxon>
        <taxon>Gammaproteobacteria</taxon>
        <taxon>Pasteurellales</taxon>
        <taxon>Pasteurellaceae</taxon>
        <taxon>Haemophilus</taxon>
    </lineage>
</organism>
<dbReference type="EMBL" id="ABFC01000660">
    <property type="protein sequence ID" value="EFA28562.1"/>
    <property type="molecule type" value="Genomic_DNA"/>
</dbReference>
<protein>
    <submittedName>
        <fullName evidence="1">Glutathione-regulated potassium-efflux system protein</fullName>
    </submittedName>
</protein>
<gene>
    <name evidence="1" type="primary">kefC</name>
    <name evidence="1" type="ORF">HAINFHK1212_2059</name>
</gene>